<keyword evidence="5 6" id="KW-0472">Membrane</keyword>
<dbReference type="Proteomes" id="UP000611500">
    <property type="component" value="Unassembled WGS sequence"/>
</dbReference>
<keyword evidence="4 6" id="KW-1133">Transmembrane helix</keyword>
<dbReference type="EMBL" id="BNAP01000011">
    <property type="protein sequence ID" value="GHG93809.1"/>
    <property type="molecule type" value="Genomic_DNA"/>
</dbReference>
<feature type="transmembrane region" description="Helical" evidence="6">
    <location>
        <begin position="6"/>
        <end position="30"/>
    </location>
</feature>
<comment type="caution">
    <text evidence="8">The sequence shown here is derived from an EMBL/GenBank/DDBJ whole genome shotgun (WGS) entry which is preliminary data.</text>
</comment>
<sequence length="305" mass="33036">MSGAGLSSMFAIAFSLGLLCVVIAVAALQLGRTSVSEVREQTNSLRRDGHGQTPLSRPAAFLARLFDEKDEVVRAEMKKKLAQAGFSGARAPVFFVFSKLFAGMLIAVAVVVVFVSLPNLQVQGGLHWLIIISLAFLVGYSLPGVIVTSRAQAYVDRIAKGLPDALDLMLVCVEAGQSIDMSLVRVARSLRRLHPELSERFAATAEALRVGGDRASAFERLAYDTDSAELKSFGRAIMQASSMGTPVAETFRVFSADQRQRRVKKIEEQANILPTKLTLGTMFLTVPPFLLLLLAPALYSISKSF</sequence>
<feature type="transmembrane region" description="Helical" evidence="6">
    <location>
        <begin position="277"/>
        <end position="299"/>
    </location>
</feature>
<evidence type="ECO:0000256" key="6">
    <source>
        <dbReference type="SAM" id="Phobius"/>
    </source>
</evidence>
<evidence type="ECO:0000313" key="9">
    <source>
        <dbReference type="Proteomes" id="UP000611500"/>
    </source>
</evidence>
<evidence type="ECO:0000259" key="7">
    <source>
        <dbReference type="Pfam" id="PF00482"/>
    </source>
</evidence>
<evidence type="ECO:0000256" key="4">
    <source>
        <dbReference type="ARBA" id="ARBA00022989"/>
    </source>
</evidence>
<evidence type="ECO:0000256" key="5">
    <source>
        <dbReference type="ARBA" id="ARBA00023136"/>
    </source>
</evidence>
<reference evidence="8" key="1">
    <citation type="journal article" date="2014" name="Int. J. Syst. Evol. Microbiol.">
        <title>Complete genome sequence of Corynebacterium casei LMG S-19264T (=DSM 44701T), isolated from a smear-ripened cheese.</title>
        <authorList>
            <consortium name="US DOE Joint Genome Institute (JGI-PGF)"/>
            <person name="Walter F."/>
            <person name="Albersmeier A."/>
            <person name="Kalinowski J."/>
            <person name="Ruckert C."/>
        </authorList>
    </citation>
    <scope>NUCLEOTIDE SEQUENCE</scope>
    <source>
        <strain evidence="8">CGMCC 1.7081</strain>
    </source>
</reference>
<dbReference type="PANTHER" id="PTHR35007:SF2">
    <property type="entry name" value="PILUS ASSEMBLE PROTEIN"/>
    <property type="match status" value="1"/>
</dbReference>
<evidence type="ECO:0000256" key="2">
    <source>
        <dbReference type="ARBA" id="ARBA00022475"/>
    </source>
</evidence>
<accession>A0A8J3H8L0</accession>
<dbReference type="GO" id="GO:0005886">
    <property type="term" value="C:plasma membrane"/>
    <property type="evidence" value="ECO:0007669"/>
    <property type="project" value="UniProtKB-SubCell"/>
</dbReference>
<feature type="domain" description="Type II secretion system protein GspF" evidence="7">
    <location>
        <begin position="166"/>
        <end position="294"/>
    </location>
</feature>
<dbReference type="Pfam" id="PF00482">
    <property type="entry name" value="T2SSF"/>
    <property type="match status" value="1"/>
</dbReference>
<dbReference type="PANTHER" id="PTHR35007">
    <property type="entry name" value="INTEGRAL MEMBRANE PROTEIN-RELATED"/>
    <property type="match status" value="1"/>
</dbReference>
<dbReference type="AlphaFoldDB" id="A0A8J3H8L0"/>
<feature type="transmembrane region" description="Helical" evidence="6">
    <location>
        <begin position="126"/>
        <end position="147"/>
    </location>
</feature>
<feature type="transmembrane region" description="Helical" evidence="6">
    <location>
        <begin position="100"/>
        <end position="120"/>
    </location>
</feature>
<dbReference type="InterPro" id="IPR018076">
    <property type="entry name" value="T2SS_GspF_dom"/>
</dbReference>
<comment type="subcellular location">
    <subcellularLocation>
        <location evidence="1">Cell membrane</location>
        <topology evidence="1">Multi-pass membrane protein</topology>
    </subcellularLocation>
</comment>
<name>A0A8J3H8L0_9RHOB</name>
<keyword evidence="9" id="KW-1185">Reference proteome</keyword>
<evidence type="ECO:0000256" key="3">
    <source>
        <dbReference type="ARBA" id="ARBA00022692"/>
    </source>
</evidence>
<protein>
    <submittedName>
        <fullName evidence="8">Pilus assembly protein TadC</fullName>
    </submittedName>
</protein>
<keyword evidence="2" id="KW-1003">Cell membrane</keyword>
<reference evidence="8" key="2">
    <citation type="submission" date="2020-09" db="EMBL/GenBank/DDBJ databases">
        <authorList>
            <person name="Sun Q."/>
            <person name="Zhou Y."/>
        </authorList>
    </citation>
    <scope>NUCLEOTIDE SEQUENCE</scope>
    <source>
        <strain evidence="8">CGMCC 1.7081</strain>
    </source>
</reference>
<gene>
    <name evidence="8" type="ORF">GCM10010961_26520</name>
</gene>
<evidence type="ECO:0000256" key="1">
    <source>
        <dbReference type="ARBA" id="ARBA00004651"/>
    </source>
</evidence>
<keyword evidence="3 6" id="KW-0812">Transmembrane</keyword>
<evidence type="ECO:0000313" key="8">
    <source>
        <dbReference type="EMBL" id="GHG93809.1"/>
    </source>
</evidence>
<proteinExistence type="predicted"/>
<organism evidence="8 9">
    <name type="scientific">Pseudodonghicola xiamenensis</name>
    <dbReference type="NCBI Taxonomy" id="337702"/>
    <lineage>
        <taxon>Bacteria</taxon>
        <taxon>Pseudomonadati</taxon>
        <taxon>Pseudomonadota</taxon>
        <taxon>Alphaproteobacteria</taxon>
        <taxon>Rhodobacterales</taxon>
        <taxon>Paracoccaceae</taxon>
        <taxon>Pseudodonghicola</taxon>
    </lineage>
</organism>